<proteinExistence type="predicted"/>
<feature type="transmembrane region" description="Helical" evidence="2">
    <location>
        <begin position="34"/>
        <end position="54"/>
    </location>
</feature>
<keyword evidence="2" id="KW-0812">Transmembrane</keyword>
<evidence type="ECO:0000256" key="2">
    <source>
        <dbReference type="SAM" id="Phobius"/>
    </source>
</evidence>
<keyword evidence="2" id="KW-1133">Transmembrane helix</keyword>
<name>A0A7W8H802_9FIRM</name>
<dbReference type="AlphaFoldDB" id="A0A7W8H802"/>
<evidence type="ECO:0000256" key="1">
    <source>
        <dbReference type="SAM" id="MobiDB-lite"/>
    </source>
</evidence>
<sequence>MTDSRKNLKDSPKKARLQKGDAGYIKTAKQRQSIIVLIWVVVIGAVLIAGYMFTKSRLNAATVLGIVLVLPAAKAVVRLILLLPYTSADPEEYARVKKILPPCALIAADLILTRSEGAATYISMAVICGGNVFAFCPGHKKTLAQIAKELTESVKAGGGKASPAVFGDFQAFFMQIQKLSSKEETPSNKDEKIRRDLLSRAV</sequence>
<keyword evidence="2" id="KW-0472">Membrane</keyword>
<reference evidence="3 4" key="1">
    <citation type="submission" date="2020-08" db="EMBL/GenBank/DDBJ databases">
        <title>Genomic Encyclopedia of Type Strains, Phase IV (KMG-IV): sequencing the most valuable type-strain genomes for metagenomic binning, comparative biology and taxonomic classification.</title>
        <authorList>
            <person name="Goeker M."/>
        </authorList>
    </citation>
    <scope>NUCLEOTIDE SEQUENCE [LARGE SCALE GENOMIC DNA]</scope>
    <source>
        <strain evidence="3 4">DSM 106146</strain>
    </source>
</reference>
<keyword evidence="4" id="KW-1185">Reference proteome</keyword>
<evidence type="ECO:0000313" key="4">
    <source>
        <dbReference type="Proteomes" id="UP000543642"/>
    </source>
</evidence>
<dbReference type="EMBL" id="JACHFW010000002">
    <property type="protein sequence ID" value="MBB5263566.1"/>
    <property type="molecule type" value="Genomic_DNA"/>
</dbReference>
<protein>
    <submittedName>
        <fullName evidence="3">Uncharacterized protein</fullName>
    </submittedName>
</protein>
<accession>A0A7W8H802</accession>
<organism evidence="3 4">
    <name type="scientific">Catenibacillus scindens</name>
    <dbReference type="NCBI Taxonomy" id="673271"/>
    <lineage>
        <taxon>Bacteria</taxon>
        <taxon>Bacillati</taxon>
        <taxon>Bacillota</taxon>
        <taxon>Clostridia</taxon>
        <taxon>Lachnospirales</taxon>
        <taxon>Lachnospiraceae</taxon>
        <taxon>Catenibacillus</taxon>
    </lineage>
</organism>
<dbReference type="RefSeq" id="WP_183771472.1">
    <property type="nucleotide sequence ID" value="NZ_CAWVEG010000099.1"/>
</dbReference>
<evidence type="ECO:0000313" key="3">
    <source>
        <dbReference type="EMBL" id="MBB5263566.1"/>
    </source>
</evidence>
<feature type="region of interest" description="Disordered" evidence="1">
    <location>
        <begin position="180"/>
        <end position="202"/>
    </location>
</feature>
<feature type="transmembrane region" description="Helical" evidence="2">
    <location>
        <begin position="60"/>
        <end position="81"/>
    </location>
</feature>
<gene>
    <name evidence="3" type="ORF">HNP82_000664</name>
</gene>
<dbReference type="Proteomes" id="UP000543642">
    <property type="component" value="Unassembled WGS sequence"/>
</dbReference>
<comment type="caution">
    <text evidence="3">The sequence shown here is derived from an EMBL/GenBank/DDBJ whole genome shotgun (WGS) entry which is preliminary data.</text>
</comment>